<reference evidence="3" key="1">
    <citation type="journal article" date="2019" name="Int. J. Syst. Evol. Microbiol.">
        <title>The Global Catalogue of Microorganisms (GCM) 10K type strain sequencing project: providing services to taxonomists for standard genome sequencing and annotation.</title>
        <authorList>
            <consortium name="The Broad Institute Genomics Platform"/>
            <consortium name="The Broad Institute Genome Sequencing Center for Infectious Disease"/>
            <person name="Wu L."/>
            <person name="Ma J."/>
        </authorList>
    </citation>
    <scope>NUCLEOTIDE SEQUENCE [LARGE SCALE GENOMIC DNA]</scope>
    <source>
        <strain evidence="3">KCTC 42903</strain>
    </source>
</reference>
<dbReference type="GO" id="GO:0008168">
    <property type="term" value="F:methyltransferase activity"/>
    <property type="evidence" value="ECO:0007669"/>
    <property type="project" value="UniProtKB-KW"/>
</dbReference>
<dbReference type="Gene3D" id="3.40.50.150">
    <property type="entry name" value="Vaccinia Virus protein VP39"/>
    <property type="match status" value="1"/>
</dbReference>
<dbReference type="SUPFAM" id="SSF53335">
    <property type="entry name" value="S-adenosyl-L-methionine-dependent methyltransferases"/>
    <property type="match status" value="1"/>
</dbReference>
<protein>
    <submittedName>
        <fullName evidence="2">Class I SAM-dependent methyltransferase</fullName>
        <ecNumber evidence="2">2.1.1.-</ecNumber>
    </submittedName>
</protein>
<proteinExistence type="predicted"/>
<dbReference type="InterPro" id="IPR029063">
    <property type="entry name" value="SAM-dependent_MTases_sf"/>
</dbReference>
<evidence type="ECO:0000313" key="2">
    <source>
        <dbReference type="EMBL" id="MFD2534128.1"/>
    </source>
</evidence>
<dbReference type="Pfam" id="PF13649">
    <property type="entry name" value="Methyltransf_25"/>
    <property type="match status" value="1"/>
</dbReference>
<accession>A0ABW5JNV6</accession>
<dbReference type="Proteomes" id="UP001597441">
    <property type="component" value="Unassembled WGS sequence"/>
</dbReference>
<dbReference type="GO" id="GO:0032259">
    <property type="term" value="P:methylation"/>
    <property type="evidence" value="ECO:0007669"/>
    <property type="project" value="UniProtKB-KW"/>
</dbReference>
<keyword evidence="2" id="KW-0808">Transferase</keyword>
<gene>
    <name evidence="2" type="ORF">ACFSQS_03340</name>
</gene>
<keyword evidence="3" id="KW-1185">Reference proteome</keyword>
<feature type="domain" description="Methyltransferase" evidence="1">
    <location>
        <begin position="53"/>
        <end position="141"/>
    </location>
</feature>
<dbReference type="CDD" id="cd02440">
    <property type="entry name" value="AdoMet_MTases"/>
    <property type="match status" value="1"/>
</dbReference>
<organism evidence="2 3">
    <name type="scientific">Gelatiniphilus marinus</name>
    <dbReference type="NCBI Taxonomy" id="1759464"/>
    <lineage>
        <taxon>Bacteria</taxon>
        <taxon>Pseudomonadati</taxon>
        <taxon>Bacteroidota</taxon>
        <taxon>Flavobacteriia</taxon>
        <taxon>Flavobacteriales</taxon>
        <taxon>Flavobacteriaceae</taxon>
        <taxon>Gelatiniphilus</taxon>
    </lineage>
</organism>
<name>A0ABW5JNV6_9FLAO</name>
<keyword evidence="2" id="KW-0489">Methyltransferase</keyword>
<comment type="caution">
    <text evidence="2">The sequence shown here is derived from an EMBL/GenBank/DDBJ whole genome shotgun (WGS) entry which is preliminary data.</text>
</comment>
<evidence type="ECO:0000259" key="1">
    <source>
        <dbReference type="Pfam" id="PF13649"/>
    </source>
</evidence>
<dbReference type="EC" id="2.1.1.-" evidence="2"/>
<dbReference type="InterPro" id="IPR041698">
    <property type="entry name" value="Methyltransf_25"/>
</dbReference>
<dbReference type="EMBL" id="JBHULK010000001">
    <property type="protein sequence ID" value="MFD2534128.1"/>
    <property type="molecule type" value="Genomic_DNA"/>
</dbReference>
<sequence length="184" mass="21145">MQYAEKLMGLDFSAQVELDELGLSAENSESYMASDIRIKFILKSMPIKEQDAILDFGCGKGKMVYLFSKFKFKKADGVEISPRLCKIAKKNLKKLKAKKPKIFLCDASKFKALDSYTYFYFFNPFPNKIMLKVLNNIYGSLAKAPRQITILYFNPLCHKAFIEKGVFKLVKTKWGVNIYKNSLN</sequence>
<evidence type="ECO:0000313" key="3">
    <source>
        <dbReference type="Proteomes" id="UP001597441"/>
    </source>
</evidence>